<comment type="caution">
    <text evidence="2">The sequence shown here is derived from an EMBL/GenBank/DDBJ whole genome shotgun (WGS) entry which is preliminary data.</text>
</comment>
<organism evidence="2 3">
    <name type="scientific">Actinomycetospora corticicola</name>
    <dbReference type="NCBI Taxonomy" id="663602"/>
    <lineage>
        <taxon>Bacteria</taxon>
        <taxon>Bacillati</taxon>
        <taxon>Actinomycetota</taxon>
        <taxon>Actinomycetes</taxon>
        <taxon>Pseudonocardiales</taxon>
        <taxon>Pseudonocardiaceae</taxon>
        <taxon>Actinomycetospora</taxon>
    </lineage>
</organism>
<accession>A0A7Y9DV72</accession>
<dbReference type="InterPro" id="IPR046336">
    <property type="entry name" value="Lon_prtase_N_sf"/>
</dbReference>
<dbReference type="InterPro" id="IPR003111">
    <property type="entry name" value="Lon_prtase_N"/>
</dbReference>
<keyword evidence="3" id="KW-1185">Reference proteome</keyword>
<dbReference type="PANTHER" id="PTHR46732">
    <property type="entry name" value="ATP-DEPENDENT PROTEASE LA (LON) DOMAIN PROTEIN"/>
    <property type="match status" value="1"/>
</dbReference>
<dbReference type="SUPFAM" id="SSF88697">
    <property type="entry name" value="PUA domain-like"/>
    <property type="match status" value="1"/>
</dbReference>
<dbReference type="PROSITE" id="PS51787">
    <property type="entry name" value="LON_N"/>
    <property type="match status" value="1"/>
</dbReference>
<dbReference type="Proteomes" id="UP000535890">
    <property type="component" value="Unassembled WGS sequence"/>
</dbReference>
<feature type="domain" description="Lon N-terminal" evidence="1">
    <location>
        <begin position="2"/>
        <end position="234"/>
    </location>
</feature>
<gene>
    <name evidence="2" type="ORF">BJ983_001894</name>
</gene>
<protein>
    <recommendedName>
        <fullName evidence="1">Lon N-terminal domain-containing protein</fullName>
    </recommendedName>
</protein>
<dbReference type="EMBL" id="JACCBN010000001">
    <property type="protein sequence ID" value="NYD35792.1"/>
    <property type="molecule type" value="Genomic_DNA"/>
</dbReference>
<evidence type="ECO:0000313" key="3">
    <source>
        <dbReference type="Proteomes" id="UP000535890"/>
    </source>
</evidence>
<proteinExistence type="predicted"/>
<dbReference type="Gene3D" id="2.30.130.40">
    <property type="entry name" value="LON domain-like"/>
    <property type="match status" value="1"/>
</dbReference>
<dbReference type="Pfam" id="PF02190">
    <property type="entry name" value="LON_substr_bdg"/>
    <property type="match status" value="1"/>
</dbReference>
<evidence type="ECO:0000259" key="1">
    <source>
        <dbReference type="PROSITE" id="PS51787"/>
    </source>
</evidence>
<dbReference type="PANTHER" id="PTHR46732:SF8">
    <property type="entry name" value="ATP-DEPENDENT PROTEASE LA (LON) DOMAIN PROTEIN"/>
    <property type="match status" value="1"/>
</dbReference>
<dbReference type="InterPro" id="IPR015947">
    <property type="entry name" value="PUA-like_sf"/>
</dbReference>
<reference evidence="2 3" key="1">
    <citation type="submission" date="2020-07" db="EMBL/GenBank/DDBJ databases">
        <title>Sequencing the genomes of 1000 actinobacteria strains.</title>
        <authorList>
            <person name="Klenk H.-P."/>
        </authorList>
    </citation>
    <scope>NUCLEOTIDE SEQUENCE [LARGE SCALE GENOMIC DNA]</scope>
    <source>
        <strain evidence="2 3">DSM 45772</strain>
    </source>
</reference>
<dbReference type="SMART" id="SM00464">
    <property type="entry name" value="LON"/>
    <property type="match status" value="1"/>
</dbReference>
<dbReference type="AlphaFoldDB" id="A0A7Y9DV72"/>
<evidence type="ECO:0000313" key="2">
    <source>
        <dbReference type="EMBL" id="NYD35792.1"/>
    </source>
</evidence>
<sequence length="257" mass="28178">MPETLPLFPLGTVLLPGAPLPLHIFEPRYRQLTIDLVTGAFPGKQFGVVAVREGWGPDDGTDGLHEVGCTAALREVRRLPDGRFDLLTMGDRRFRLLSVDATAAPYLVAEVEWLPDLEGDDPVALEPLERAARAAHRRYCTAAWSYRRRADRDVELASETGPEVEDVDDELDDLDDDAAAPPVAVEQSDVDVTVLPHVLAADCLLPLADRQELLEQTCPKARLELVSHAMSREATLLGRLGAVWAPTAKFMVPTSDN</sequence>
<name>A0A7Y9DV72_9PSEU</name>